<dbReference type="GO" id="GO:0051536">
    <property type="term" value="F:iron-sulfur cluster binding"/>
    <property type="evidence" value="ECO:0007669"/>
    <property type="project" value="UniProtKB-KW"/>
</dbReference>
<dbReference type="InterPro" id="IPR040086">
    <property type="entry name" value="MJ0683-like"/>
</dbReference>
<keyword evidence="3" id="KW-0411">Iron-sulfur</keyword>
<dbReference type="InterPro" id="IPR007197">
    <property type="entry name" value="rSAM"/>
</dbReference>
<evidence type="ECO:0000313" key="7">
    <source>
        <dbReference type="Proteomes" id="UP000287798"/>
    </source>
</evidence>
<dbReference type="InterPro" id="IPR058240">
    <property type="entry name" value="rSAM_sf"/>
</dbReference>
<comment type="caution">
    <text evidence="6">The sequence shown here is derived from an EMBL/GenBank/DDBJ whole genome shotgun (WGS) entry which is preliminary data.</text>
</comment>
<evidence type="ECO:0000256" key="3">
    <source>
        <dbReference type="ARBA" id="ARBA00023014"/>
    </source>
</evidence>
<evidence type="ECO:0000313" key="6">
    <source>
        <dbReference type="EMBL" id="RRQ20969.1"/>
    </source>
</evidence>
<dbReference type="NCBIfam" id="NF033668">
    <property type="entry name" value="rSAM_PA0069"/>
    <property type="match status" value="1"/>
</dbReference>
<keyword evidence="1" id="KW-0479">Metal-binding</keyword>
<dbReference type="PROSITE" id="PS51918">
    <property type="entry name" value="RADICAL_SAM"/>
    <property type="match status" value="1"/>
</dbReference>
<dbReference type="CDD" id="cd01335">
    <property type="entry name" value="Radical_SAM"/>
    <property type="match status" value="1"/>
</dbReference>
<dbReference type="GO" id="GO:0046872">
    <property type="term" value="F:metal ion binding"/>
    <property type="evidence" value="ECO:0007669"/>
    <property type="project" value="UniProtKB-KW"/>
</dbReference>
<evidence type="ECO:0000256" key="2">
    <source>
        <dbReference type="ARBA" id="ARBA00023004"/>
    </source>
</evidence>
<proteinExistence type="predicted"/>
<accession>A0A426QGT9</accession>
<feature type="region of interest" description="Disordered" evidence="4">
    <location>
        <begin position="1"/>
        <end position="23"/>
    </location>
</feature>
<organism evidence="6 7">
    <name type="scientific">Thiohalobacter thiocyanaticus</name>
    <dbReference type="NCBI Taxonomy" id="585455"/>
    <lineage>
        <taxon>Bacteria</taxon>
        <taxon>Pseudomonadati</taxon>
        <taxon>Pseudomonadota</taxon>
        <taxon>Gammaproteobacteria</taxon>
        <taxon>Thiohalobacterales</taxon>
        <taxon>Thiohalobacteraceae</taxon>
        <taxon>Thiohalobacter</taxon>
    </lineage>
</organism>
<keyword evidence="2" id="KW-0408">Iron</keyword>
<protein>
    <submittedName>
        <fullName evidence="6">PA0069 family radical SAM protein</fullName>
    </submittedName>
</protein>
<dbReference type="Gene3D" id="3.80.30.30">
    <property type="match status" value="1"/>
</dbReference>
<evidence type="ECO:0000256" key="1">
    <source>
        <dbReference type="ARBA" id="ARBA00022723"/>
    </source>
</evidence>
<dbReference type="SFLD" id="SFLDS00029">
    <property type="entry name" value="Radical_SAM"/>
    <property type="match status" value="1"/>
</dbReference>
<sequence>MAIRYASPFKGRGAGSNPDNRFEQHSRERIDDGWDSLAATGTAPRTSLAVDTSRSVISYNQSPDVPFDRSINPYRGCEHGCVYCFARPTHAWLGLSPGLDFETRLYHKPDAPELLRRELGRRGYTAAPIALGINTDAYQPVERRLGLTRRILEVLAETRHPLTIVTKSALVERDLDILAPLAADNLCRVAISLTTLDSNLSRRLEPRAAAPHRRLETVSRLSEAGVPVSLLVAPLIPVLTDVELESLLEAAHAAGARDAGYVLLRLPHEVKGLFADWLQMHEPLKAEHVLNRVRDCCGGRDYDATFGRRMRGTGIFADLLAQRFKQAYRRLGFPGTPPLECSLFRPPREDTPQLGLFD</sequence>
<dbReference type="Proteomes" id="UP000287798">
    <property type="component" value="Unassembled WGS sequence"/>
</dbReference>
<dbReference type="GO" id="GO:0003824">
    <property type="term" value="F:catalytic activity"/>
    <property type="evidence" value="ECO:0007669"/>
    <property type="project" value="InterPro"/>
</dbReference>
<evidence type="ECO:0000259" key="5">
    <source>
        <dbReference type="PROSITE" id="PS51918"/>
    </source>
</evidence>
<name>A0A426QGT9_9GAMM</name>
<dbReference type="Pfam" id="PF04055">
    <property type="entry name" value="Radical_SAM"/>
    <property type="match status" value="1"/>
</dbReference>
<evidence type="ECO:0000256" key="4">
    <source>
        <dbReference type="SAM" id="MobiDB-lite"/>
    </source>
</evidence>
<dbReference type="SFLD" id="SFLDG01084">
    <property type="entry name" value="Uncharacterised_Radical_SAM_Su"/>
    <property type="match status" value="1"/>
</dbReference>
<dbReference type="SUPFAM" id="SSF102114">
    <property type="entry name" value="Radical SAM enzymes"/>
    <property type="match status" value="1"/>
</dbReference>
<dbReference type="PANTHER" id="PTHR43432:SF3">
    <property type="entry name" value="SLR0285 PROTEIN"/>
    <property type="match status" value="1"/>
</dbReference>
<dbReference type="OrthoDB" id="9785699at2"/>
<reference evidence="6 7" key="1">
    <citation type="journal article" date="2010" name="Int. J. Syst. Evol. Microbiol.">
        <title>Thiohalobacter thiocyanaticus gen. nov., sp. nov., a moderately halophilic, sulfur-oxidizing gammaproteobacterium from hypersaline lakes, that utilizes thiocyanate.</title>
        <authorList>
            <person name="Sorokin D.Y."/>
            <person name="Kovaleva O.L."/>
            <person name="Tourova T.P."/>
            <person name="Muyzer G."/>
        </authorList>
    </citation>
    <scope>NUCLEOTIDE SEQUENCE [LARGE SCALE GENOMIC DNA]</scope>
    <source>
        <strain evidence="6 7">Hrh1</strain>
    </source>
</reference>
<dbReference type="EMBL" id="QZMU01000001">
    <property type="protein sequence ID" value="RRQ20969.1"/>
    <property type="molecule type" value="Genomic_DNA"/>
</dbReference>
<keyword evidence="7" id="KW-1185">Reference proteome</keyword>
<dbReference type="PANTHER" id="PTHR43432">
    <property type="entry name" value="SLR0285 PROTEIN"/>
    <property type="match status" value="1"/>
</dbReference>
<dbReference type="RefSeq" id="WP_125180183.1">
    <property type="nucleotide sequence ID" value="NZ_QZMU01000001.1"/>
</dbReference>
<feature type="domain" description="Radical SAM core" evidence="5">
    <location>
        <begin position="63"/>
        <end position="300"/>
    </location>
</feature>
<gene>
    <name evidence="6" type="ORF">D6C00_02610</name>
</gene>
<dbReference type="AlphaFoldDB" id="A0A426QGT9"/>